<dbReference type="EMBL" id="LSSL01006757">
    <property type="protein sequence ID" value="OLY78312.1"/>
    <property type="molecule type" value="Genomic_DNA"/>
</dbReference>
<sequence>MPLMNPQRRYVIYPP</sequence>
<organism evidence="1 2">
    <name type="scientific">Smittium mucronatum</name>
    <dbReference type="NCBI Taxonomy" id="133383"/>
    <lineage>
        <taxon>Eukaryota</taxon>
        <taxon>Fungi</taxon>
        <taxon>Fungi incertae sedis</taxon>
        <taxon>Zoopagomycota</taxon>
        <taxon>Kickxellomycotina</taxon>
        <taxon>Harpellomycetes</taxon>
        <taxon>Harpellales</taxon>
        <taxon>Legeriomycetaceae</taxon>
        <taxon>Smittium</taxon>
    </lineage>
</organism>
<keyword evidence="2" id="KW-1185">Reference proteome</keyword>
<name>A0A1R0GN49_9FUNG</name>
<dbReference type="Proteomes" id="UP000187455">
    <property type="component" value="Unassembled WGS sequence"/>
</dbReference>
<evidence type="ECO:0000313" key="2">
    <source>
        <dbReference type="Proteomes" id="UP000187455"/>
    </source>
</evidence>
<gene>
    <name evidence="1" type="ORF">AYI68_g7640</name>
</gene>
<proteinExistence type="predicted"/>
<reference evidence="1 2" key="1">
    <citation type="journal article" date="2016" name="Mol. Biol. Evol.">
        <title>Genome-Wide Survey of Gut Fungi (Harpellales) Reveals the First Horizontally Transferred Ubiquitin Gene from a Mosquito Host.</title>
        <authorList>
            <person name="Wang Y."/>
            <person name="White M.M."/>
            <person name="Kvist S."/>
            <person name="Moncalvo J.M."/>
        </authorList>
    </citation>
    <scope>NUCLEOTIDE SEQUENCE [LARGE SCALE GENOMIC DNA]</scope>
    <source>
        <strain evidence="1 2">ALG-7-W6</strain>
    </source>
</reference>
<accession>A0A1R0GN49</accession>
<protein>
    <submittedName>
        <fullName evidence="1">Uncharacterized protein</fullName>
    </submittedName>
</protein>
<feature type="non-terminal residue" evidence="1">
    <location>
        <position position="15"/>
    </location>
</feature>
<comment type="caution">
    <text evidence="1">The sequence shown here is derived from an EMBL/GenBank/DDBJ whole genome shotgun (WGS) entry which is preliminary data.</text>
</comment>
<evidence type="ECO:0000313" key="1">
    <source>
        <dbReference type="EMBL" id="OLY78312.1"/>
    </source>
</evidence>